<evidence type="ECO:0000256" key="1">
    <source>
        <dbReference type="SAM" id="MobiDB-lite"/>
    </source>
</evidence>
<reference evidence="3 4" key="1">
    <citation type="submission" date="2023-01" db="EMBL/GenBank/DDBJ databases">
        <title>Analysis of 21 Apiospora genomes using comparative genomics revels a genus with tremendous synthesis potential of carbohydrate active enzymes and secondary metabolites.</title>
        <authorList>
            <person name="Sorensen T."/>
        </authorList>
    </citation>
    <scope>NUCLEOTIDE SEQUENCE [LARGE SCALE GENOMIC DNA]</scope>
    <source>
        <strain evidence="3 4">CBS 20057</strain>
    </source>
</reference>
<feature type="compositionally biased region" description="Gly residues" evidence="1">
    <location>
        <begin position="77"/>
        <end position="126"/>
    </location>
</feature>
<comment type="caution">
    <text evidence="3">The sequence shown here is derived from an EMBL/GenBank/DDBJ whole genome shotgun (WGS) entry which is preliminary data.</text>
</comment>
<feature type="signal peptide" evidence="2">
    <location>
        <begin position="1"/>
        <end position="22"/>
    </location>
</feature>
<organism evidence="3 4">
    <name type="scientific">Apiospora marii</name>
    <dbReference type="NCBI Taxonomy" id="335849"/>
    <lineage>
        <taxon>Eukaryota</taxon>
        <taxon>Fungi</taxon>
        <taxon>Dikarya</taxon>
        <taxon>Ascomycota</taxon>
        <taxon>Pezizomycotina</taxon>
        <taxon>Sordariomycetes</taxon>
        <taxon>Xylariomycetidae</taxon>
        <taxon>Amphisphaeriales</taxon>
        <taxon>Apiosporaceae</taxon>
        <taxon>Apiospora</taxon>
    </lineage>
</organism>
<keyword evidence="4" id="KW-1185">Reference proteome</keyword>
<proteinExistence type="predicted"/>
<feature type="chain" id="PRO_5047324869" evidence="2">
    <location>
        <begin position="23"/>
        <end position="348"/>
    </location>
</feature>
<evidence type="ECO:0000313" key="4">
    <source>
        <dbReference type="Proteomes" id="UP001396898"/>
    </source>
</evidence>
<evidence type="ECO:0000313" key="3">
    <source>
        <dbReference type="EMBL" id="KAK7996043.1"/>
    </source>
</evidence>
<keyword evidence="2" id="KW-0732">Signal</keyword>
<sequence>MKTSSITRLLLVLLGAPELLQARAIPSKGLEQRFTDLNPPLNATELTHCGTARCHALGVAVVDKRAGVPGVPVRGGGAAGGSGAGRGAGEAAGGGAAVGRPGAGSGAGGGDAGSGAQTGGQLGEFGTGQSSTGKRPLEEGSSPPAEPDSKVPKTGTDAAAADDALAGDASPGNAPDASGVTDITSRGYNPVRQESDPNLDVYEVKAGDKVVDNISIDREQKLIISDDLQNAADPTPNRLKAWEVEMSLFVHQSGQSPSDLRGISYTGVSEANTQPTINRIAEVRGDSFTIERSSTVPADQADFQALTDTLLGRSTQSLLKNSPVGKEITSIEVGFSSLEDLDLKFIFG</sequence>
<dbReference type="EMBL" id="JAQQWI010000022">
    <property type="protein sequence ID" value="KAK7996043.1"/>
    <property type="molecule type" value="Genomic_DNA"/>
</dbReference>
<feature type="compositionally biased region" description="Low complexity" evidence="1">
    <location>
        <begin position="157"/>
        <end position="169"/>
    </location>
</feature>
<feature type="region of interest" description="Disordered" evidence="1">
    <location>
        <begin position="77"/>
        <end position="196"/>
    </location>
</feature>
<name>A0ABR1R1V3_9PEZI</name>
<gene>
    <name evidence="3" type="ORF">PG991_015510</name>
</gene>
<accession>A0ABR1R1V3</accession>
<dbReference type="Proteomes" id="UP001396898">
    <property type="component" value="Unassembled WGS sequence"/>
</dbReference>
<evidence type="ECO:0000256" key="2">
    <source>
        <dbReference type="SAM" id="SignalP"/>
    </source>
</evidence>
<protein>
    <submittedName>
        <fullName evidence="3">Uncharacterized protein</fullName>
    </submittedName>
</protein>